<feature type="compositionally biased region" description="Basic and acidic residues" evidence="1">
    <location>
        <begin position="61"/>
        <end position="81"/>
    </location>
</feature>
<reference evidence="2" key="1">
    <citation type="submission" date="2021-05" db="EMBL/GenBank/DDBJ databases">
        <authorList>
            <person name="Alioto T."/>
            <person name="Alioto T."/>
            <person name="Gomez Garrido J."/>
        </authorList>
    </citation>
    <scope>NUCLEOTIDE SEQUENCE</scope>
</reference>
<dbReference type="EMBL" id="HBUE01317908">
    <property type="protein sequence ID" value="CAG6586603.1"/>
    <property type="molecule type" value="Transcribed_RNA"/>
</dbReference>
<dbReference type="EMBL" id="HBUE01060944">
    <property type="protein sequence ID" value="CAG6468619.1"/>
    <property type="molecule type" value="Transcribed_RNA"/>
</dbReference>
<feature type="region of interest" description="Disordered" evidence="1">
    <location>
        <begin position="35"/>
        <end position="113"/>
    </location>
</feature>
<dbReference type="EMBL" id="HBUE01211477">
    <property type="protein sequence ID" value="CAG6534667.1"/>
    <property type="molecule type" value="Transcribed_RNA"/>
</dbReference>
<proteinExistence type="predicted"/>
<evidence type="ECO:0000256" key="1">
    <source>
        <dbReference type="SAM" id="MobiDB-lite"/>
    </source>
</evidence>
<dbReference type="AlphaFoldDB" id="A0A8D8MNX5"/>
<dbReference type="EMBL" id="HBUE01317911">
    <property type="protein sequence ID" value="CAG6586612.1"/>
    <property type="molecule type" value="Transcribed_RNA"/>
</dbReference>
<dbReference type="EMBL" id="HBUE01317905">
    <property type="protein sequence ID" value="CAG6586596.1"/>
    <property type="molecule type" value="Transcribed_RNA"/>
</dbReference>
<dbReference type="EMBL" id="HBUE01317910">
    <property type="protein sequence ID" value="CAG6586609.1"/>
    <property type="molecule type" value="Transcribed_RNA"/>
</dbReference>
<dbReference type="EMBL" id="HBUE01211476">
    <property type="protein sequence ID" value="CAG6534664.1"/>
    <property type="molecule type" value="Transcribed_RNA"/>
</dbReference>
<accession>A0A8D8MNX5</accession>
<dbReference type="EMBL" id="HBUE01211473">
    <property type="protein sequence ID" value="CAG6534655.1"/>
    <property type="molecule type" value="Transcribed_RNA"/>
</dbReference>
<dbReference type="EMBL" id="HBUE01317909">
    <property type="protein sequence ID" value="CAG6586606.1"/>
    <property type="molecule type" value="Transcribed_RNA"/>
</dbReference>
<dbReference type="EMBL" id="HBUE01060940">
    <property type="protein sequence ID" value="CAG6468601.1"/>
    <property type="molecule type" value="Transcribed_RNA"/>
</dbReference>
<protein>
    <submittedName>
        <fullName evidence="2">(northern house mosquito) hypothetical protein</fullName>
    </submittedName>
</protein>
<name>A0A8D8MNX5_CULPI</name>
<dbReference type="EMBL" id="HBUE01211475">
    <property type="protein sequence ID" value="CAG6534661.1"/>
    <property type="molecule type" value="Transcribed_RNA"/>
</dbReference>
<sequence length="154" mass="16439">MYRNIQRNASSLRSSRIRNNKCFKGLALLADHAGRDPKTDRVGVDPAGLRGGPRLPGLDTGHARHPDRVLQRTGLEADRDLPAAGRHRAGLGPDANDRLAAAQGRLPGRHHAGDASLDQADALHVPGVPHDVRGVPRPGGGPWRLGTIAVQRAR</sequence>
<dbReference type="EMBL" id="HBUE01211472">
    <property type="protein sequence ID" value="CAG6534652.1"/>
    <property type="molecule type" value="Transcribed_RNA"/>
</dbReference>
<dbReference type="EMBL" id="HBUE01317907">
    <property type="protein sequence ID" value="CAG6586600.1"/>
    <property type="molecule type" value="Transcribed_RNA"/>
</dbReference>
<evidence type="ECO:0000313" key="2">
    <source>
        <dbReference type="EMBL" id="CAG6534655.1"/>
    </source>
</evidence>
<dbReference type="EMBL" id="HBUE01317912">
    <property type="protein sequence ID" value="CAG6586615.1"/>
    <property type="molecule type" value="Transcribed_RNA"/>
</dbReference>
<dbReference type="EMBL" id="HBUE01060939">
    <property type="protein sequence ID" value="CAG6468596.1"/>
    <property type="molecule type" value="Transcribed_RNA"/>
</dbReference>
<dbReference type="EMBL" id="HBUE01211470">
    <property type="protein sequence ID" value="CAG6534648.1"/>
    <property type="molecule type" value="Transcribed_RNA"/>
</dbReference>
<dbReference type="EMBL" id="HBUE01060943">
    <property type="protein sequence ID" value="CAG6468614.1"/>
    <property type="molecule type" value="Transcribed_RNA"/>
</dbReference>
<organism evidence="2">
    <name type="scientific">Culex pipiens</name>
    <name type="common">House mosquito</name>
    <dbReference type="NCBI Taxonomy" id="7175"/>
    <lineage>
        <taxon>Eukaryota</taxon>
        <taxon>Metazoa</taxon>
        <taxon>Ecdysozoa</taxon>
        <taxon>Arthropoda</taxon>
        <taxon>Hexapoda</taxon>
        <taxon>Insecta</taxon>
        <taxon>Pterygota</taxon>
        <taxon>Neoptera</taxon>
        <taxon>Endopterygota</taxon>
        <taxon>Diptera</taxon>
        <taxon>Nematocera</taxon>
        <taxon>Culicoidea</taxon>
        <taxon>Culicidae</taxon>
        <taxon>Culicinae</taxon>
        <taxon>Culicini</taxon>
        <taxon>Culex</taxon>
        <taxon>Culex</taxon>
    </lineage>
</organism>
<dbReference type="EMBL" id="HBUE01211474">
    <property type="protein sequence ID" value="CAG6534658.1"/>
    <property type="molecule type" value="Transcribed_RNA"/>
</dbReference>